<comment type="catalytic activity">
    <reaction evidence="10">
        <text>4-CDP-2-C-methyl-D-erythritol + ATP = 4-CDP-2-C-methyl-D-erythritol 2-phosphate + ADP + H(+)</text>
        <dbReference type="Rhea" id="RHEA:18437"/>
        <dbReference type="ChEBI" id="CHEBI:15378"/>
        <dbReference type="ChEBI" id="CHEBI:30616"/>
        <dbReference type="ChEBI" id="CHEBI:57823"/>
        <dbReference type="ChEBI" id="CHEBI:57919"/>
        <dbReference type="ChEBI" id="CHEBI:456216"/>
        <dbReference type="EC" id="2.7.1.148"/>
    </reaction>
</comment>
<keyword evidence="7 10" id="KW-0067">ATP-binding</keyword>
<reference evidence="13 14" key="1">
    <citation type="submission" date="2018-10" db="EMBL/GenBank/DDBJ databases">
        <title>Xanthobacter tagetidis genome sequencing and assembly.</title>
        <authorList>
            <person name="Maclea K.S."/>
            <person name="Goen A.E."/>
            <person name="Fatima S.A."/>
        </authorList>
    </citation>
    <scope>NUCLEOTIDE SEQUENCE [LARGE SCALE GENOMIC DNA]</scope>
    <source>
        <strain evidence="13 14">ATCC 700314</strain>
    </source>
</reference>
<dbReference type="SUPFAM" id="SSF54211">
    <property type="entry name" value="Ribosomal protein S5 domain 2-like"/>
    <property type="match status" value="1"/>
</dbReference>
<evidence type="ECO:0000259" key="12">
    <source>
        <dbReference type="Pfam" id="PF08544"/>
    </source>
</evidence>
<protein>
    <recommendedName>
        <fullName evidence="3 10">4-diphosphocytidyl-2-C-methyl-D-erythritol kinase</fullName>
        <shortName evidence="10">CMK</shortName>
        <ecNumber evidence="2 10">2.7.1.148</ecNumber>
    </recommendedName>
    <alternativeName>
        <fullName evidence="9 10">4-(cytidine-5'-diphospho)-2-C-methyl-D-erythritol kinase</fullName>
    </alternativeName>
</protein>
<feature type="binding site" evidence="10">
    <location>
        <begin position="96"/>
        <end position="106"/>
    </location>
    <ligand>
        <name>ATP</name>
        <dbReference type="ChEBI" id="CHEBI:30616"/>
    </ligand>
</feature>
<keyword evidence="6 10" id="KW-0418">Kinase</keyword>
<evidence type="ECO:0000313" key="14">
    <source>
        <dbReference type="Proteomes" id="UP000269692"/>
    </source>
</evidence>
<dbReference type="Gene3D" id="3.30.70.890">
    <property type="entry name" value="GHMP kinase, C-terminal domain"/>
    <property type="match status" value="1"/>
</dbReference>
<comment type="caution">
    <text evidence="13">The sequence shown here is derived from an EMBL/GenBank/DDBJ whole genome shotgun (WGS) entry which is preliminary data.</text>
</comment>
<keyword evidence="5 10" id="KW-0547">Nucleotide-binding</keyword>
<dbReference type="PANTHER" id="PTHR43527">
    <property type="entry name" value="4-DIPHOSPHOCYTIDYL-2-C-METHYL-D-ERYTHRITOL KINASE, CHLOROPLASTIC"/>
    <property type="match status" value="1"/>
</dbReference>
<dbReference type="PIRSF" id="PIRSF010376">
    <property type="entry name" value="IspE"/>
    <property type="match status" value="1"/>
</dbReference>
<evidence type="ECO:0000256" key="8">
    <source>
        <dbReference type="ARBA" id="ARBA00023229"/>
    </source>
</evidence>
<dbReference type="UniPathway" id="UPA00056">
    <property type="reaction ID" value="UER00094"/>
</dbReference>
<dbReference type="Pfam" id="PF00288">
    <property type="entry name" value="GHMP_kinases_N"/>
    <property type="match status" value="1"/>
</dbReference>
<dbReference type="InterPro" id="IPR014721">
    <property type="entry name" value="Ribsml_uS5_D2-typ_fold_subgr"/>
</dbReference>
<feature type="active site" evidence="10">
    <location>
        <position position="138"/>
    </location>
</feature>
<comment type="pathway">
    <text evidence="10">Isoprenoid biosynthesis; isopentenyl diphosphate biosynthesis via DXP pathway; isopentenyl diphosphate from 1-deoxy-D-xylulose 5-phosphate: step 3/6.</text>
</comment>
<dbReference type="PANTHER" id="PTHR43527:SF2">
    <property type="entry name" value="4-DIPHOSPHOCYTIDYL-2-C-METHYL-D-ERYTHRITOL KINASE, CHLOROPLASTIC"/>
    <property type="match status" value="1"/>
</dbReference>
<dbReference type="AlphaFoldDB" id="A0A3L7A529"/>
<dbReference type="InterPro" id="IPR020568">
    <property type="entry name" value="Ribosomal_Su5_D2-typ_SF"/>
</dbReference>
<keyword evidence="4 10" id="KW-0808">Transferase</keyword>
<dbReference type="NCBIfam" id="NF011202">
    <property type="entry name" value="PRK14608.1"/>
    <property type="match status" value="1"/>
</dbReference>
<dbReference type="EC" id="2.7.1.148" evidence="2 10"/>
<proteinExistence type="inferred from homology"/>
<feature type="domain" description="GHMP kinase N-terminal" evidence="11">
    <location>
        <begin position="68"/>
        <end position="143"/>
    </location>
</feature>
<dbReference type="GO" id="GO:0005524">
    <property type="term" value="F:ATP binding"/>
    <property type="evidence" value="ECO:0007669"/>
    <property type="project" value="UniProtKB-UniRule"/>
</dbReference>
<dbReference type="InterPro" id="IPR004424">
    <property type="entry name" value="IspE"/>
</dbReference>
<dbReference type="InterPro" id="IPR006204">
    <property type="entry name" value="GHMP_kinase_N_dom"/>
</dbReference>
<dbReference type="SUPFAM" id="SSF55060">
    <property type="entry name" value="GHMP Kinase, C-terminal domain"/>
    <property type="match status" value="1"/>
</dbReference>
<feature type="domain" description="GHMP kinase C-terminal" evidence="12">
    <location>
        <begin position="221"/>
        <end position="277"/>
    </location>
</feature>
<dbReference type="GO" id="GO:0050515">
    <property type="term" value="F:4-(cytidine 5'-diphospho)-2-C-methyl-D-erythritol kinase activity"/>
    <property type="evidence" value="ECO:0007669"/>
    <property type="project" value="UniProtKB-UniRule"/>
</dbReference>
<evidence type="ECO:0000256" key="9">
    <source>
        <dbReference type="ARBA" id="ARBA00032554"/>
    </source>
</evidence>
<evidence type="ECO:0000256" key="7">
    <source>
        <dbReference type="ARBA" id="ARBA00022840"/>
    </source>
</evidence>
<accession>A0A3L7A529</accession>
<evidence type="ECO:0000256" key="10">
    <source>
        <dbReference type="HAMAP-Rule" id="MF_00061"/>
    </source>
</evidence>
<dbReference type="InterPro" id="IPR036554">
    <property type="entry name" value="GHMP_kinase_C_sf"/>
</dbReference>
<name>A0A3L7A529_9HYPH</name>
<evidence type="ECO:0000256" key="5">
    <source>
        <dbReference type="ARBA" id="ARBA00022741"/>
    </source>
</evidence>
<feature type="active site" evidence="10">
    <location>
        <position position="11"/>
    </location>
</feature>
<dbReference type="HAMAP" id="MF_00061">
    <property type="entry name" value="IspE"/>
    <property type="match status" value="1"/>
</dbReference>
<dbReference type="GO" id="GO:0019288">
    <property type="term" value="P:isopentenyl diphosphate biosynthetic process, methylerythritol 4-phosphate pathway"/>
    <property type="evidence" value="ECO:0007669"/>
    <property type="project" value="UniProtKB-UniRule"/>
</dbReference>
<organism evidence="13 14">
    <name type="scientific">Xanthobacter tagetidis</name>
    <dbReference type="NCBI Taxonomy" id="60216"/>
    <lineage>
        <taxon>Bacteria</taxon>
        <taxon>Pseudomonadati</taxon>
        <taxon>Pseudomonadota</taxon>
        <taxon>Alphaproteobacteria</taxon>
        <taxon>Hyphomicrobiales</taxon>
        <taxon>Xanthobacteraceae</taxon>
        <taxon>Xanthobacter</taxon>
    </lineage>
</organism>
<keyword evidence="8 10" id="KW-0414">Isoprene biosynthesis</keyword>
<keyword evidence="14" id="KW-1185">Reference proteome</keyword>
<dbReference type="InterPro" id="IPR013750">
    <property type="entry name" value="GHMP_kinase_C_dom"/>
</dbReference>
<dbReference type="Proteomes" id="UP000269692">
    <property type="component" value="Unassembled WGS sequence"/>
</dbReference>
<dbReference type="EMBL" id="RCTF01000018">
    <property type="protein sequence ID" value="RLP74681.1"/>
    <property type="molecule type" value="Genomic_DNA"/>
</dbReference>
<dbReference type="Pfam" id="PF08544">
    <property type="entry name" value="GHMP_kinases_C"/>
    <property type="match status" value="1"/>
</dbReference>
<dbReference type="GO" id="GO:0016114">
    <property type="term" value="P:terpenoid biosynthetic process"/>
    <property type="evidence" value="ECO:0007669"/>
    <property type="project" value="InterPro"/>
</dbReference>
<evidence type="ECO:0000256" key="6">
    <source>
        <dbReference type="ARBA" id="ARBA00022777"/>
    </source>
</evidence>
<sequence>MHRLTERAPAKINLTLRVLGRRADGFHDLVSLVAFAGAGDLLHLVPGAPLGLDLTGPTALAAGPAGDNLVLRAAAGFAALVPQARLGAFVLEKRLPVAAGLGGGSADAAAALRLLARLNDLPADDPRLFAVAQDVGSDVPACLDPRARIMRGRGEVLSAPLRIAPLACVLVNCGAAVPTAPVFRGLGLPPGARLAGPDHPDGLPPDADGVLAAIRAVPNDLEPPALTIAPAIGTAKALLAGGPEAQLVRMSGSGATVFALTADCRAAAALARRVKAAEPSWWVKPTMLR</sequence>
<dbReference type="Gene3D" id="3.30.230.10">
    <property type="match status" value="1"/>
</dbReference>
<evidence type="ECO:0000256" key="3">
    <source>
        <dbReference type="ARBA" id="ARBA00017473"/>
    </source>
</evidence>
<comment type="function">
    <text evidence="10">Catalyzes the phosphorylation of the position 2 hydroxy group of 4-diphosphocytidyl-2C-methyl-D-erythritol.</text>
</comment>
<comment type="similarity">
    <text evidence="1 10">Belongs to the GHMP kinase family. IspE subfamily.</text>
</comment>
<dbReference type="RefSeq" id="WP_121624842.1">
    <property type="nucleotide sequence ID" value="NZ_JACIIW010000010.1"/>
</dbReference>
<evidence type="ECO:0000256" key="2">
    <source>
        <dbReference type="ARBA" id="ARBA00012052"/>
    </source>
</evidence>
<evidence type="ECO:0000256" key="1">
    <source>
        <dbReference type="ARBA" id="ARBA00009684"/>
    </source>
</evidence>
<dbReference type="OrthoDB" id="9809438at2"/>
<evidence type="ECO:0000256" key="4">
    <source>
        <dbReference type="ARBA" id="ARBA00022679"/>
    </source>
</evidence>
<evidence type="ECO:0000313" key="13">
    <source>
        <dbReference type="EMBL" id="RLP74681.1"/>
    </source>
</evidence>
<evidence type="ECO:0000259" key="11">
    <source>
        <dbReference type="Pfam" id="PF00288"/>
    </source>
</evidence>
<gene>
    <name evidence="10" type="primary">ispE</name>
    <name evidence="13" type="ORF">D9R14_18585</name>
</gene>